<evidence type="ECO:0000313" key="4">
    <source>
        <dbReference type="Proteomes" id="UP001311915"/>
    </source>
</evidence>
<reference evidence="3 4" key="1">
    <citation type="submission" date="2023-10" db="EMBL/GenBank/DDBJ databases">
        <title>Genome-Wide Identification Analysis in wild type Solanum Pinnatisectum Reveals Some Genes Defensing Phytophthora Infestans.</title>
        <authorList>
            <person name="Sun C."/>
        </authorList>
    </citation>
    <scope>NUCLEOTIDE SEQUENCE [LARGE SCALE GENOMIC DNA]</scope>
    <source>
        <strain evidence="3">LQN</strain>
        <tissue evidence="3">Leaf</tissue>
    </source>
</reference>
<dbReference type="PANTHER" id="PTHR36886">
    <property type="entry name" value="PROTEIN FRIGIDA-ESSENTIAL 1"/>
    <property type="match status" value="1"/>
</dbReference>
<sequence length="179" mass="20819">MDGLAMRCYFFARGWCIKGNSTRFHHTEQHLTSHETRKIPHDKGDGSFFGHSDILPEKDMPSDDTIVTHQESMNTSSKEDKHLEFEWFTSRNEFDIDNKCVNKELTILKNFCAALVEFVKELLRQTWNEVENSLHPNQIPNTAESTEEYFDLSLPKLTKIIEVRHKKSVCPCELCLSLI</sequence>
<proteinExistence type="predicted"/>
<feature type="domain" description="C3H1-type" evidence="2">
    <location>
        <begin position="7"/>
        <end position="29"/>
    </location>
</feature>
<evidence type="ECO:0000259" key="2">
    <source>
        <dbReference type="PROSITE" id="PS50103"/>
    </source>
</evidence>
<evidence type="ECO:0000313" key="3">
    <source>
        <dbReference type="EMBL" id="KAK4726816.1"/>
    </source>
</evidence>
<accession>A0AAV9LM62</accession>
<dbReference type="PANTHER" id="PTHR36886:SF12">
    <property type="entry name" value="C3H1-TYPE DOMAIN-CONTAINING PROTEIN"/>
    <property type="match status" value="1"/>
</dbReference>
<dbReference type="AlphaFoldDB" id="A0AAV9LM62"/>
<keyword evidence="1" id="KW-0863">Zinc-finger</keyword>
<dbReference type="EMBL" id="JAWPEI010000005">
    <property type="protein sequence ID" value="KAK4726816.1"/>
    <property type="molecule type" value="Genomic_DNA"/>
</dbReference>
<dbReference type="Proteomes" id="UP001311915">
    <property type="component" value="Unassembled WGS sequence"/>
</dbReference>
<protein>
    <recommendedName>
        <fullName evidence="2">C3H1-type domain-containing protein</fullName>
    </recommendedName>
</protein>
<dbReference type="GO" id="GO:0008270">
    <property type="term" value="F:zinc ion binding"/>
    <property type="evidence" value="ECO:0007669"/>
    <property type="project" value="UniProtKB-KW"/>
</dbReference>
<name>A0AAV9LM62_9SOLN</name>
<dbReference type="InterPro" id="IPR000571">
    <property type="entry name" value="Znf_CCCH"/>
</dbReference>
<feature type="zinc finger region" description="C3H1-type" evidence="1">
    <location>
        <begin position="7"/>
        <end position="29"/>
    </location>
</feature>
<keyword evidence="1" id="KW-0479">Metal-binding</keyword>
<keyword evidence="4" id="KW-1185">Reference proteome</keyword>
<evidence type="ECO:0000256" key="1">
    <source>
        <dbReference type="PROSITE-ProRule" id="PRU00723"/>
    </source>
</evidence>
<dbReference type="PROSITE" id="PS50103">
    <property type="entry name" value="ZF_C3H1"/>
    <property type="match status" value="1"/>
</dbReference>
<gene>
    <name evidence="3" type="ORF">R3W88_031733</name>
</gene>
<comment type="caution">
    <text evidence="3">The sequence shown here is derived from an EMBL/GenBank/DDBJ whole genome shotgun (WGS) entry which is preliminary data.</text>
</comment>
<keyword evidence="1" id="KW-0862">Zinc</keyword>
<organism evidence="3 4">
    <name type="scientific">Solanum pinnatisectum</name>
    <name type="common">tansyleaf nightshade</name>
    <dbReference type="NCBI Taxonomy" id="50273"/>
    <lineage>
        <taxon>Eukaryota</taxon>
        <taxon>Viridiplantae</taxon>
        <taxon>Streptophyta</taxon>
        <taxon>Embryophyta</taxon>
        <taxon>Tracheophyta</taxon>
        <taxon>Spermatophyta</taxon>
        <taxon>Magnoliopsida</taxon>
        <taxon>eudicotyledons</taxon>
        <taxon>Gunneridae</taxon>
        <taxon>Pentapetalae</taxon>
        <taxon>asterids</taxon>
        <taxon>lamiids</taxon>
        <taxon>Solanales</taxon>
        <taxon>Solanaceae</taxon>
        <taxon>Solanoideae</taxon>
        <taxon>Solaneae</taxon>
        <taxon>Solanum</taxon>
    </lineage>
</organism>
<dbReference type="InterPro" id="IPR052650">
    <property type="entry name" value="Zinc_finger_CCCH"/>
</dbReference>